<dbReference type="Gene3D" id="1.10.287.950">
    <property type="entry name" value="Methyl-accepting chemotaxis protein"/>
    <property type="match status" value="1"/>
</dbReference>
<dbReference type="InterPro" id="IPR003660">
    <property type="entry name" value="HAMP_dom"/>
</dbReference>
<keyword evidence="3" id="KW-0488">Methylation</keyword>
<keyword evidence="8 10" id="KW-0807">Transducer</keyword>
<proteinExistence type="inferred from homology"/>
<comment type="subcellular location">
    <subcellularLocation>
        <location evidence="1">Cell membrane</location>
        <topology evidence="1">Multi-pass membrane protein</topology>
    </subcellularLocation>
</comment>
<evidence type="ECO:0000256" key="10">
    <source>
        <dbReference type="PROSITE-ProRule" id="PRU00284"/>
    </source>
</evidence>
<dbReference type="PANTHER" id="PTHR32089:SF114">
    <property type="entry name" value="METHYL-ACCEPTING CHEMOTAXIS PROTEIN MCPB"/>
    <property type="match status" value="1"/>
</dbReference>
<dbReference type="PROSITE" id="PS50885">
    <property type="entry name" value="HAMP"/>
    <property type="match status" value="1"/>
</dbReference>
<dbReference type="Pfam" id="PF02743">
    <property type="entry name" value="dCache_1"/>
    <property type="match status" value="1"/>
</dbReference>
<dbReference type="CDD" id="cd18773">
    <property type="entry name" value="PDC1_HK_sensor"/>
    <property type="match status" value="1"/>
</dbReference>
<dbReference type="PANTHER" id="PTHR32089">
    <property type="entry name" value="METHYL-ACCEPTING CHEMOTAXIS PROTEIN MCPB"/>
    <property type="match status" value="1"/>
</dbReference>
<sequence length="670" mass="73158">MKTKDEKQPTGKTLSMRSKLILAFSIVLILPSIIIGFSSYQSASSNIEEKLQSSTTESLSIIDNTISNFIQSQQENIAYIADASDVENGFLEEETEEQRVLLDTFQQTKADVEQTFVGTEEGNFMNSPTSFQNPPDYDPRERPWYQTAMDAGQDIIITAPYISASSGEPVTTVARTTADGKGVAALNLKLSVITDMLNDITIGEKGYVFLLDQNNMYVSHPTEELGEPADDDFLAFQDSVSGETNFIYNGTEQTLNYLTNEETGWKIVAVMDQAEIQQASTPILHTTLLVLVSSLIVGVIVIFFLLRSIVGPISLLTKVAERMSQGDLGTKYEVHPNRNDEIGRLGKAFEHMRFALSTMLTSVQDKAQHLAASSEELAASTEENTRATEQISNEMQEMATGVETQSERIKQGNTVSIQMAQSVQTVSQRTEQVQNTASNASHLVQDGNKAIQTSVEQMTQIKDTVQELSSSVEGLGKSSDEISKVVDVIKSIAEQTNLLALNAAIEAARAGEQGKGFAVVAEQVRKLAEQSAESTQVIGGIIQSIQKETTHTVNKMSESTNQVEKGIEVVHVAGKAFTEMKKFVDEVAMEVAEVSEQTKQMATGTDQFVETFNEISTISENTAASTETVSASTQEQLASMEEISASVDTLTGLAEELQELVQQFEVKDKT</sequence>
<dbReference type="CDD" id="cd12912">
    <property type="entry name" value="PDC2_MCP_like"/>
    <property type="match status" value="1"/>
</dbReference>
<keyword evidence="7 12" id="KW-0472">Membrane</keyword>
<dbReference type="Pfam" id="PF00672">
    <property type="entry name" value="HAMP"/>
    <property type="match status" value="1"/>
</dbReference>
<comment type="similarity">
    <text evidence="9">Belongs to the methyl-accepting chemotaxis (MCP) protein family.</text>
</comment>
<evidence type="ECO:0000256" key="2">
    <source>
        <dbReference type="ARBA" id="ARBA00022475"/>
    </source>
</evidence>
<feature type="transmembrane region" description="Helical" evidence="12">
    <location>
        <begin position="283"/>
        <end position="306"/>
    </location>
</feature>
<evidence type="ECO:0000259" key="13">
    <source>
        <dbReference type="PROSITE" id="PS50111"/>
    </source>
</evidence>
<dbReference type="InterPro" id="IPR033479">
    <property type="entry name" value="dCache_1"/>
</dbReference>
<accession>A0ABU9VM56</accession>
<feature type="coiled-coil region" evidence="11">
    <location>
        <begin position="640"/>
        <end position="667"/>
    </location>
</feature>
<keyword evidence="6 12" id="KW-1133">Transmembrane helix</keyword>
<evidence type="ECO:0000256" key="3">
    <source>
        <dbReference type="ARBA" id="ARBA00022481"/>
    </source>
</evidence>
<protein>
    <submittedName>
        <fullName evidence="15">Methyl-accepting chemotaxis protein</fullName>
    </submittedName>
</protein>
<dbReference type="Gene3D" id="1.10.8.500">
    <property type="entry name" value="HAMP domain in histidine kinase"/>
    <property type="match status" value="1"/>
</dbReference>
<evidence type="ECO:0000256" key="12">
    <source>
        <dbReference type="SAM" id="Phobius"/>
    </source>
</evidence>
<dbReference type="CDD" id="cd06225">
    <property type="entry name" value="HAMP"/>
    <property type="match status" value="1"/>
</dbReference>
<evidence type="ECO:0000256" key="9">
    <source>
        <dbReference type="ARBA" id="ARBA00029447"/>
    </source>
</evidence>
<gene>
    <name evidence="15" type="ORF">MKY91_17580</name>
</gene>
<dbReference type="Gene3D" id="3.30.450.20">
    <property type="entry name" value="PAS domain"/>
    <property type="match status" value="2"/>
</dbReference>
<keyword evidence="11" id="KW-0175">Coiled coil</keyword>
<evidence type="ECO:0000256" key="11">
    <source>
        <dbReference type="SAM" id="Coils"/>
    </source>
</evidence>
<dbReference type="RefSeq" id="WP_343131595.1">
    <property type="nucleotide sequence ID" value="NZ_JBCITK010000001.1"/>
</dbReference>
<keyword evidence="2" id="KW-1003">Cell membrane</keyword>
<dbReference type="SMART" id="SM00304">
    <property type="entry name" value="HAMP"/>
    <property type="match status" value="1"/>
</dbReference>
<dbReference type="EMBL" id="JBCITK010000001">
    <property type="protein sequence ID" value="MEN0644971.1"/>
    <property type="molecule type" value="Genomic_DNA"/>
</dbReference>
<reference evidence="15 16" key="1">
    <citation type="submission" date="2024-03" db="EMBL/GenBank/DDBJ databases">
        <title>Bacilli Hybrid Assemblies.</title>
        <authorList>
            <person name="Kovac J."/>
        </authorList>
    </citation>
    <scope>NUCLEOTIDE SEQUENCE [LARGE SCALE GENOMIC DNA]</scope>
    <source>
        <strain evidence="15 16">FSL R7-0666</strain>
    </source>
</reference>
<keyword evidence="16" id="KW-1185">Reference proteome</keyword>
<dbReference type="SUPFAM" id="SSF103190">
    <property type="entry name" value="Sensory domain-like"/>
    <property type="match status" value="1"/>
</dbReference>
<dbReference type="CDD" id="cd11386">
    <property type="entry name" value="MCP_signal"/>
    <property type="match status" value="1"/>
</dbReference>
<evidence type="ECO:0000256" key="1">
    <source>
        <dbReference type="ARBA" id="ARBA00004651"/>
    </source>
</evidence>
<evidence type="ECO:0000256" key="5">
    <source>
        <dbReference type="ARBA" id="ARBA00022692"/>
    </source>
</evidence>
<dbReference type="SMART" id="SM00283">
    <property type="entry name" value="MA"/>
    <property type="match status" value="1"/>
</dbReference>
<evidence type="ECO:0000256" key="8">
    <source>
        <dbReference type="ARBA" id="ARBA00023224"/>
    </source>
</evidence>
<comment type="caution">
    <text evidence="15">The sequence shown here is derived from an EMBL/GenBank/DDBJ whole genome shotgun (WGS) entry which is preliminary data.</text>
</comment>
<dbReference type="InterPro" id="IPR004089">
    <property type="entry name" value="MCPsignal_dom"/>
</dbReference>
<dbReference type="InterPro" id="IPR029151">
    <property type="entry name" value="Sensor-like_sf"/>
</dbReference>
<dbReference type="PROSITE" id="PS50111">
    <property type="entry name" value="CHEMOTAXIS_TRANSDUC_2"/>
    <property type="match status" value="1"/>
</dbReference>
<dbReference type="Proteomes" id="UP001418796">
    <property type="component" value="Unassembled WGS sequence"/>
</dbReference>
<keyword evidence="4" id="KW-0145">Chemotaxis</keyword>
<feature type="coiled-coil region" evidence="11">
    <location>
        <begin position="370"/>
        <end position="397"/>
    </location>
</feature>
<evidence type="ECO:0000313" key="15">
    <source>
        <dbReference type="EMBL" id="MEN0644971.1"/>
    </source>
</evidence>
<evidence type="ECO:0000256" key="6">
    <source>
        <dbReference type="ARBA" id="ARBA00022989"/>
    </source>
</evidence>
<feature type="domain" description="HAMP" evidence="14">
    <location>
        <begin position="307"/>
        <end position="361"/>
    </location>
</feature>
<dbReference type="SUPFAM" id="SSF58104">
    <property type="entry name" value="Methyl-accepting chemotaxis protein (MCP) signaling domain"/>
    <property type="match status" value="1"/>
</dbReference>
<evidence type="ECO:0000256" key="7">
    <source>
        <dbReference type="ARBA" id="ARBA00023136"/>
    </source>
</evidence>
<evidence type="ECO:0000259" key="14">
    <source>
        <dbReference type="PROSITE" id="PS50885"/>
    </source>
</evidence>
<evidence type="ECO:0000256" key="4">
    <source>
        <dbReference type="ARBA" id="ARBA00022500"/>
    </source>
</evidence>
<organism evidence="15 16">
    <name type="scientific">Alkalicoccobacillus gibsonii</name>
    <dbReference type="NCBI Taxonomy" id="79881"/>
    <lineage>
        <taxon>Bacteria</taxon>
        <taxon>Bacillati</taxon>
        <taxon>Bacillota</taxon>
        <taxon>Bacilli</taxon>
        <taxon>Bacillales</taxon>
        <taxon>Bacillaceae</taxon>
        <taxon>Alkalicoccobacillus</taxon>
    </lineage>
</organism>
<name>A0ABU9VM56_9BACI</name>
<keyword evidence="5 12" id="KW-0812">Transmembrane</keyword>
<evidence type="ECO:0000313" key="16">
    <source>
        <dbReference type="Proteomes" id="UP001418796"/>
    </source>
</evidence>
<dbReference type="Pfam" id="PF00015">
    <property type="entry name" value="MCPsignal"/>
    <property type="match status" value="1"/>
</dbReference>
<feature type="domain" description="Methyl-accepting transducer" evidence="13">
    <location>
        <begin position="380"/>
        <end position="616"/>
    </location>
</feature>
<feature type="transmembrane region" description="Helical" evidence="12">
    <location>
        <begin position="20"/>
        <end position="40"/>
    </location>
</feature>